<keyword evidence="2" id="KW-1036">Host cytoplasmic vesicle</keyword>
<comment type="similarity">
    <text evidence="1 5">Belongs to the acetyltransferase Eis family.</text>
</comment>
<feature type="active site" description="Proton acceptor; via carboxylate" evidence="5">
    <location>
        <position position="421"/>
    </location>
</feature>
<evidence type="ECO:0000256" key="3">
    <source>
        <dbReference type="ARBA" id="ARBA00022679"/>
    </source>
</evidence>
<evidence type="ECO:0000259" key="7">
    <source>
        <dbReference type="PROSITE" id="PS51186"/>
    </source>
</evidence>
<dbReference type="Pfam" id="PF13527">
    <property type="entry name" value="Acetyltransf_9"/>
    <property type="match status" value="1"/>
</dbReference>
<evidence type="ECO:0000256" key="1">
    <source>
        <dbReference type="ARBA" id="ARBA00009213"/>
    </source>
</evidence>
<evidence type="ECO:0000256" key="4">
    <source>
        <dbReference type="ARBA" id="ARBA00023315"/>
    </source>
</evidence>
<feature type="active site" description="Proton donor" evidence="5">
    <location>
        <position position="141"/>
    </location>
</feature>
<dbReference type="InterPro" id="IPR051554">
    <property type="entry name" value="Acetyltransferase_Eis"/>
</dbReference>
<dbReference type="InterPro" id="IPR000182">
    <property type="entry name" value="GNAT_dom"/>
</dbReference>
<name>R7WHS6_9NOCA</name>
<feature type="binding site" evidence="5">
    <location>
        <begin position="136"/>
        <end position="137"/>
    </location>
    <ligand>
        <name>acetyl-CoA</name>
        <dbReference type="ChEBI" id="CHEBI:57288"/>
    </ligand>
</feature>
<feature type="binding site" evidence="5">
    <location>
        <begin position="100"/>
        <end position="102"/>
    </location>
    <ligand>
        <name>acetyl-CoA</name>
        <dbReference type="ChEBI" id="CHEBI:57288"/>
    </ligand>
</feature>
<gene>
    <name evidence="8" type="ORF">Rrhod_3908</name>
</gene>
<dbReference type="EMBL" id="APMY01000118">
    <property type="protein sequence ID" value="EOM74745.1"/>
    <property type="molecule type" value="Genomic_DNA"/>
</dbReference>
<comment type="caution">
    <text evidence="8">The sequence shown here is derived from an EMBL/GenBank/DDBJ whole genome shotgun (WGS) entry which is preliminary data.</text>
</comment>
<dbReference type="Pfam" id="PF17668">
    <property type="entry name" value="Acetyltransf_17"/>
    <property type="match status" value="1"/>
</dbReference>
<dbReference type="PATRIC" id="fig|1273125.3.peg.3717"/>
<feature type="region of interest" description="Disordered" evidence="6">
    <location>
        <begin position="1"/>
        <end position="20"/>
    </location>
</feature>
<evidence type="ECO:0000313" key="9">
    <source>
        <dbReference type="Proteomes" id="UP000013525"/>
    </source>
</evidence>
<dbReference type="GO" id="GO:0030649">
    <property type="term" value="P:aminoglycoside antibiotic catabolic process"/>
    <property type="evidence" value="ECO:0007669"/>
    <property type="project" value="TreeGrafter"/>
</dbReference>
<dbReference type="InterPro" id="IPR025559">
    <property type="entry name" value="Eis_dom"/>
</dbReference>
<keyword evidence="3 5" id="KW-0808">Transferase</keyword>
<organism evidence="8 9">
    <name type="scientific">Rhodococcus rhodnii LMG 5362</name>
    <dbReference type="NCBI Taxonomy" id="1273125"/>
    <lineage>
        <taxon>Bacteria</taxon>
        <taxon>Bacillati</taxon>
        <taxon>Actinomycetota</taxon>
        <taxon>Actinomycetes</taxon>
        <taxon>Mycobacteriales</taxon>
        <taxon>Nocardiaceae</taxon>
        <taxon>Rhodococcus</taxon>
    </lineage>
</organism>
<dbReference type="HAMAP" id="MF_01812">
    <property type="entry name" value="Eis"/>
    <property type="match status" value="1"/>
</dbReference>
<feature type="compositionally biased region" description="Polar residues" evidence="6">
    <location>
        <begin position="9"/>
        <end position="20"/>
    </location>
</feature>
<dbReference type="eggNOG" id="COG4552">
    <property type="taxonomic scope" value="Bacteria"/>
</dbReference>
<dbReference type="Proteomes" id="UP000013525">
    <property type="component" value="Unassembled WGS sequence"/>
</dbReference>
<dbReference type="Gene3D" id="3.30.1050.10">
    <property type="entry name" value="SCP2 sterol-binding domain"/>
    <property type="match status" value="1"/>
</dbReference>
<feature type="domain" description="N-acetyltransferase" evidence="7">
    <location>
        <begin position="22"/>
        <end position="166"/>
    </location>
</feature>
<accession>R7WHS6</accession>
<dbReference type="AlphaFoldDB" id="R7WHS6"/>
<evidence type="ECO:0000256" key="6">
    <source>
        <dbReference type="SAM" id="MobiDB-lite"/>
    </source>
</evidence>
<dbReference type="PANTHER" id="PTHR37817:SF1">
    <property type="entry name" value="N-ACETYLTRANSFERASE EIS"/>
    <property type="match status" value="1"/>
</dbReference>
<proteinExistence type="inferred from homology"/>
<keyword evidence="9" id="KW-1185">Reference proteome</keyword>
<protein>
    <recommendedName>
        <fullName evidence="7">N-acetyltransferase domain-containing protein</fullName>
    </recommendedName>
</protein>
<dbReference type="InterPro" id="IPR041380">
    <property type="entry name" value="Acetyltransf_17"/>
</dbReference>
<dbReference type="InterPro" id="IPR036527">
    <property type="entry name" value="SCP2_sterol-bd_dom_sf"/>
</dbReference>
<dbReference type="InterPro" id="IPR016181">
    <property type="entry name" value="Acyl_CoA_acyltransferase"/>
</dbReference>
<keyword evidence="4 5" id="KW-0012">Acyltransferase</keyword>
<dbReference type="CDD" id="cd04301">
    <property type="entry name" value="NAT_SF"/>
    <property type="match status" value="1"/>
</dbReference>
<comment type="subunit">
    <text evidence="5">Homohexamer; trimer of dimers.</text>
</comment>
<feature type="binding site" evidence="5">
    <location>
        <begin position="108"/>
        <end position="113"/>
    </location>
    <ligand>
        <name>acetyl-CoA</name>
        <dbReference type="ChEBI" id="CHEBI:57288"/>
    </ligand>
</feature>
<dbReference type="Gene3D" id="3.40.630.30">
    <property type="match status" value="2"/>
</dbReference>
<dbReference type="SUPFAM" id="SSF55718">
    <property type="entry name" value="SCP-like"/>
    <property type="match status" value="1"/>
</dbReference>
<evidence type="ECO:0000313" key="8">
    <source>
        <dbReference type="EMBL" id="EOM74745.1"/>
    </source>
</evidence>
<evidence type="ECO:0000256" key="5">
    <source>
        <dbReference type="HAMAP-Rule" id="MF_01812"/>
    </source>
</evidence>
<dbReference type="InterPro" id="IPR022902">
    <property type="entry name" value="NAcTrfase_Eis"/>
</dbReference>
<sequence>MWNHRHMTDPSSSSDTAGKTEITVHTSTEADWPTVEQLDAVAFGHYPAAEHSAFWRSLVDPADLLLAREGDTPVGVAMHLPLEFTVPGGEQVAARGITWVSVAPTHRRRGILRTMFTALHEGISATGAPISALTASEGGIYSRFGYGPATVSAGVSLDRRFARFLDTTPDPGGVRIVDAETARTLLPEIYERWRLVTPGAQARPEQYWERMFADSQETRGGATALFFFVHPDGYAAYRYKNTRRPGEDDALVALVTDFVTVTNDAHAALWRTLCGLDLTDRIEAHGHPDDPLRLLLTDYRLPRTVSRTDDLWLRIMNVPAALRLRRYAVDLSTVVEVEDPFLDAGGRFALEISGGRASCERTDAPARFRMRIDVLAGMYLGAHRARGYAAANRLWAADPAELTALDNAFCSDRPAVLGWGF</sequence>
<dbReference type="SUPFAM" id="SSF55729">
    <property type="entry name" value="Acyl-CoA N-acyltransferases (Nat)"/>
    <property type="match status" value="1"/>
</dbReference>
<dbReference type="NCBIfam" id="NF002368">
    <property type="entry name" value="PRK01346.1-5"/>
    <property type="match status" value="1"/>
</dbReference>
<dbReference type="PANTHER" id="PTHR37817">
    <property type="entry name" value="N-ACETYLTRANSFERASE EIS"/>
    <property type="match status" value="1"/>
</dbReference>
<dbReference type="PROSITE" id="PS51186">
    <property type="entry name" value="GNAT"/>
    <property type="match status" value="1"/>
</dbReference>
<dbReference type="Pfam" id="PF13530">
    <property type="entry name" value="SCP2_2"/>
    <property type="match status" value="1"/>
</dbReference>
<evidence type="ECO:0000256" key="2">
    <source>
        <dbReference type="ARBA" id="ARBA00022488"/>
    </source>
</evidence>
<reference evidence="8 9" key="1">
    <citation type="journal article" date="2013" name="Genome Announc.">
        <title>Draft Genome Sequence of Rhodococcus rhodnii Strain LMG5362, a Symbiont of Rhodnius prolixus (Hemiptera, Reduviidae, Triatominae), the Principle Vector of Trypanosoma cruzi.</title>
        <authorList>
            <person name="Pachebat J.A."/>
            <person name="van Keulen G."/>
            <person name="Whitten M.M."/>
            <person name="Girdwood S."/>
            <person name="Del Sol R."/>
            <person name="Dyson P.J."/>
            <person name="Facey P.D."/>
        </authorList>
    </citation>
    <scope>NUCLEOTIDE SEQUENCE [LARGE SCALE GENOMIC DNA]</scope>
    <source>
        <strain evidence="8 9">LMG 5362</strain>
    </source>
</reference>
<dbReference type="NCBIfam" id="NF002367">
    <property type="entry name" value="PRK01346.1-4"/>
    <property type="match status" value="1"/>
</dbReference>
<dbReference type="GO" id="GO:0034069">
    <property type="term" value="F:aminoglycoside N-acetyltransferase activity"/>
    <property type="evidence" value="ECO:0007669"/>
    <property type="project" value="TreeGrafter"/>
</dbReference>